<feature type="domain" description="Copper amine oxidase-like N-terminal" evidence="1">
    <location>
        <begin position="31"/>
        <end position="119"/>
    </location>
</feature>
<dbReference type="InterPro" id="IPR012854">
    <property type="entry name" value="Cu_amine_oxidase-like_N"/>
</dbReference>
<dbReference type="AlphaFoldDB" id="A0A2U1E3Z0"/>
<evidence type="ECO:0000259" key="1">
    <source>
        <dbReference type="Pfam" id="PF07833"/>
    </source>
</evidence>
<comment type="caution">
    <text evidence="2">The sequence shown here is derived from an EMBL/GenBank/DDBJ whole genome shotgun (WGS) entry which is preliminary data.</text>
</comment>
<organism evidence="2 3">
    <name type="scientific">Ezakiella coagulans</name>
    <dbReference type="NCBI Taxonomy" id="46507"/>
    <lineage>
        <taxon>Bacteria</taxon>
        <taxon>Bacillati</taxon>
        <taxon>Bacillota</taxon>
        <taxon>Tissierellia</taxon>
        <taxon>Ezakiella</taxon>
    </lineage>
</organism>
<dbReference type="Proteomes" id="UP000245793">
    <property type="component" value="Unassembled WGS sequence"/>
</dbReference>
<protein>
    <submittedName>
        <fullName evidence="2">Copper amine oxidase-like protein</fullName>
    </submittedName>
</protein>
<proteinExistence type="predicted"/>
<evidence type="ECO:0000313" key="3">
    <source>
        <dbReference type="Proteomes" id="UP000245793"/>
    </source>
</evidence>
<keyword evidence="3" id="KW-1185">Reference proteome</keyword>
<dbReference type="RefSeq" id="WP_052085505.1">
    <property type="nucleotide sequence ID" value="NZ_QEKV01000004.1"/>
</dbReference>
<evidence type="ECO:0000313" key="2">
    <source>
        <dbReference type="EMBL" id="PVY94657.1"/>
    </source>
</evidence>
<gene>
    <name evidence="2" type="ORF">C7381_104163</name>
</gene>
<dbReference type="SUPFAM" id="SSF55383">
    <property type="entry name" value="Copper amine oxidase, domain N"/>
    <property type="match status" value="1"/>
</dbReference>
<dbReference type="Pfam" id="PF07833">
    <property type="entry name" value="Cu_amine_oxidN1"/>
    <property type="match status" value="1"/>
</dbReference>
<name>A0A2U1E3Z0_9FIRM</name>
<accession>A0A2U1E3Z0</accession>
<reference evidence="2 3" key="1">
    <citation type="submission" date="2018-04" db="EMBL/GenBank/DDBJ databases">
        <title>Genomic Encyclopedia of Type Strains, Phase IV (KMG-IV): sequencing the most valuable type-strain genomes for metagenomic binning, comparative biology and taxonomic classification.</title>
        <authorList>
            <person name="Goeker M."/>
        </authorList>
    </citation>
    <scope>NUCLEOTIDE SEQUENCE [LARGE SCALE GENOMIC DNA]</scope>
    <source>
        <strain evidence="2 3">DSM 20705</strain>
    </source>
</reference>
<dbReference type="Gene3D" id="3.30.457.10">
    <property type="entry name" value="Copper amine oxidase-like, N-terminal domain"/>
    <property type="match status" value="1"/>
</dbReference>
<dbReference type="InterPro" id="IPR036582">
    <property type="entry name" value="Mao_N_sf"/>
</dbReference>
<dbReference type="EMBL" id="QEKV01000004">
    <property type="protein sequence ID" value="PVY94657.1"/>
    <property type="molecule type" value="Genomic_DNA"/>
</dbReference>
<sequence length="125" mass="14358">MALIARKRNKQKDLKRAEMLEYLNHLKEIHIRFVAEALGMGVTWDKNTRTVIIEDLLFRVEIPIDTNKIIVNGETYISDVKPEIVDGRTIMPVANIARALGLKDGQDIFWDNATKQVTIIRTISR</sequence>